<organism evidence="1 2">
    <name type="scientific">Macleaya cordata</name>
    <name type="common">Five-seeded plume-poppy</name>
    <name type="synonym">Bocconia cordata</name>
    <dbReference type="NCBI Taxonomy" id="56857"/>
    <lineage>
        <taxon>Eukaryota</taxon>
        <taxon>Viridiplantae</taxon>
        <taxon>Streptophyta</taxon>
        <taxon>Embryophyta</taxon>
        <taxon>Tracheophyta</taxon>
        <taxon>Spermatophyta</taxon>
        <taxon>Magnoliopsida</taxon>
        <taxon>Ranunculales</taxon>
        <taxon>Papaveraceae</taxon>
        <taxon>Papaveroideae</taxon>
        <taxon>Macleaya</taxon>
    </lineage>
</organism>
<accession>A0A200QAR3</accession>
<dbReference type="EMBL" id="MVGT01002472">
    <property type="protein sequence ID" value="OVA07539.1"/>
    <property type="molecule type" value="Genomic_DNA"/>
</dbReference>
<proteinExistence type="predicted"/>
<dbReference type="InParanoid" id="A0A200QAR3"/>
<evidence type="ECO:0000313" key="2">
    <source>
        <dbReference type="Proteomes" id="UP000195402"/>
    </source>
</evidence>
<gene>
    <name evidence="1" type="ORF">BVC80_463g3</name>
</gene>
<keyword evidence="2" id="KW-1185">Reference proteome</keyword>
<evidence type="ECO:0000313" key="1">
    <source>
        <dbReference type="EMBL" id="OVA07539.1"/>
    </source>
</evidence>
<protein>
    <submittedName>
        <fullName evidence="1">Uncharacterized protein</fullName>
    </submittedName>
</protein>
<dbReference type="Proteomes" id="UP000195402">
    <property type="component" value="Unassembled WGS sequence"/>
</dbReference>
<name>A0A200QAR3_MACCD</name>
<reference evidence="1 2" key="1">
    <citation type="journal article" date="2017" name="Mol. Plant">
        <title>The Genome of Medicinal Plant Macleaya cordata Provides New Insights into Benzylisoquinoline Alkaloids Metabolism.</title>
        <authorList>
            <person name="Liu X."/>
            <person name="Liu Y."/>
            <person name="Huang P."/>
            <person name="Ma Y."/>
            <person name="Qing Z."/>
            <person name="Tang Q."/>
            <person name="Cao H."/>
            <person name="Cheng P."/>
            <person name="Zheng Y."/>
            <person name="Yuan Z."/>
            <person name="Zhou Y."/>
            <person name="Liu J."/>
            <person name="Tang Z."/>
            <person name="Zhuo Y."/>
            <person name="Zhang Y."/>
            <person name="Yu L."/>
            <person name="Huang J."/>
            <person name="Yang P."/>
            <person name="Peng Q."/>
            <person name="Zhang J."/>
            <person name="Jiang W."/>
            <person name="Zhang Z."/>
            <person name="Lin K."/>
            <person name="Ro D.K."/>
            <person name="Chen X."/>
            <person name="Xiong X."/>
            <person name="Shang Y."/>
            <person name="Huang S."/>
            <person name="Zeng J."/>
        </authorList>
    </citation>
    <scope>NUCLEOTIDE SEQUENCE [LARGE SCALE GENOMIC DNA]</scope>
    <source>
        <strain evidence="2">cv. BLH2017</strain>
        <tissue evidence="1">Root</tissue>
    </source>
</reference>
<sequence>MEYMPDDGDGTHKHTREAFLDVDDEFADEAPLDNGKDVTLTQVQYRQVCRWVLNKYDGLDEWQKLLL</sequence>
<comment type="caution">
    <text evidence="1">The sequence shown here is derived from an EMBL/GenBank/DDBJ whole genome shotgun (WGS) entry which is preliminary data.</text>
</comment>
<dbReference type="OrthoDB" id="1886754at2759"/>
<dbReference type="AlphaFoldDB" id="A0A200QAR3"/>